<dbReference type="InterPro" id="IPR023214">
    <property type="entry name" value="HAD_sf"/>
</dbReference>
<accession>F8DDS9</accession>
<evidence type="ECO:0000313" key="4">
    <source>
        <dbReference type="Proteomes" id="UP000006794"/>
    </source>
</evidence>
<gene>
    <name evidence="3" type="ordered locus">Halxa_0593</name>
</gene>
<dbReference type="GO" id="GO:0018784">
    <property type="term" value="F:(S)-2-haloacid dehalogenase activity"/>
    <property type="evidence" value="ECO:0007669"/>
    <property type="project" value="UniProtKB-EC"/>
</dbReference>
<dbReference type="SUPFAM" id="SSF56784">
    <property type="entry name" value="HAD-like"/>
    <property type="match status" value="1"/>
</dbReference>
<keyword evidence="3" id="KW-0614">Plasmid</keyword>
<comment type="similarity">
    <text evidence="1">Belongs to the HAD-like hydrolase superfamily. S-2-haloalkanoic acid dehalogenase family.</text>
</comment>
<dbReference type="InterPro" id="IPR006328">
    <property type="entry name" value="2-HAD"/>
</dbReference>
<dbReference type="NCBIfam" id="TIGR01493">
    <property type="entry name" value="HAD-SF-IA-v2"/>
    <property type="match status" value="1"/>
</dbReference>
<geneLocation type="plasmid" evidence="3 4">
    <name>pHALXA01</name>
</geneLocation>
<dbReference type="NCBIfam" id="TIGR01428">
    <property type="entry name" value="HAD_type_II"/>
    <property type="match status" value="1"/>
</dbReference>
<dbReference type="PRINTS" id="PR00413">
    <property type="entry name" value="HADHALOGNASE"/>
</dbReference>
<dbReference type="Gene3D" id="1.10.150.240">
    <property type="entry name" value="Putative phosphatase, domain 2"/>
    <property type="match status" value="1"/>
</dbReference>
<sequence>MSFDPDAVKTLAFDSYGTLVDVTAVTEPLSEYVDEPELVSKLWRERSLAYAMVGNAIDEYDSFYEMNRCALRYALETVGADVDDDEREELLSTYHDLPLFDDVRPGLERLHDAGYELYVVSNGSEEMLESMVDRGDLDDLLEETISADEISQFKPEPELYRHAADRIGTPIEEIAFVAAGWWDVPGGINAGMQGVWVDRQDTLWGPYETEPDLTIESFHELAGELETE</sequence>
<dbReference type="InterPro" id="IPR051540">
    <property type="entry name" value="S-2-haloacid_dehalogenase"/>
</dbReference>
<keyword evidence="4" id="KW-1185">Reference proteome</keyword>
<organism evidence="3 4">
    <name type="scientific">Halopiger xanaduensis (strain DSM 18323 / JCM 14033 / SH-6)</name>
    <dbReference type="NCBI Taxonomy" id="797210"/>
    <lineage>
        <taxon>Archaea</taxon>
        <taxon>Methanobacteriati</taxon>
        <taxon>Methanobacteriota</taxon>
        <taxon>Stenosarchaea group</taxon>
        <taxon>Halobacteria</taxon>
        <taxon>Halobacteriales</taxon>
        <taxon>Natrialbaceae</taxon>
        <taxon>Halopiger</taxon>
    </lineage>
</organism>
<evidence type="ECO:0000256" key="2">
    <source>
        <dbReference type="ARBA" id="ARBA00022801"/>
    </source>
</evidence>
<dbReference type="Pfam" id="PF00702">
    <property type="entry name" value="Hydrolase"/>
    <property type="match status" value="1"/>
</dbReference>
<dbReference type="EMBL" id="CP002840">
    <property type="protein sequence ID" value="AEH39182.1"/>
    <property type="molecule type" value="Genomic_DNA"/>
</dbReference>
<reference evidence="4" key="1">
    <citation type="journal article" date="2012" name="Stand. Genomic Sci.">
        <title>Complete genome sequence of Halopiger xanaduensis type strain (SH-6(T)).</title>
        <authorList>
            <person name="Anderson I."/>
            <person name="Tindall B.J."/>
            <person name="Rohde M."/>
            <person name="Lucas S."/>
            <person name="Han J."/>
            <person name="Lapidus A."/>
            <person name="Cheng J.F."/>
            <person name="Goodwin L."/>
            <person name="Pitluck S."/>
            <person name="Peters L."/>
            <person name="Pati A."/>
            <person name="Mikhailova N."/>
            <person name="Pagani I."/>
            <person name="Teshima H."/>
            <person name="Han C."/>
            <person name="Tapia R."/>
            <person name="Land M."/>
            <person name="Woyke T."/>
            <person name="Klenk H.P."/>
            <person name="Kyrpides N."/>
            <person name="Ivanova N."/>
        </authorList>
    </citation>
    <scope>NUCLEOTIDE SEQUENCE [LARGE SCALE GENOMIC DNA]</scope>
    <source>
        <strain evidence="4">DSM 18323 / JCM 14033 / SH-6</strain>
        <plasmid evidence="4">Plasmid pHALXA01</plasmid>
    </source>
</reference>
<dbReference type="RefSeq" id="WP_013875910.1">
    <property type="nucleotide sequence ID" value="NC_015658.1"/>
</dbReference>
<proteinExistence type="inferred from homology"/>
<keyword evidence="2 3" id="KW-0378">Hydrolase</keyword>
<evidence type="ECO:0000256" key="1">
    <source>
        <dbReference type="ARBA" id="ARBA00008106"/>
    </source>
</evidence>
<dbReference type="AlphaFoldDB" id="F8DDS9"/>
<dbReference type="HOGENOM" id="CLU_045011_3_1_2"/>
<dbReference type="CDD" id="cd02588">
    <property type="entry name" value="HAD_L2-DEX"/>
    <property type="match status" value="1"/>
</dbReference>
<dbReference type="Gene3D" id="3.40.50.1000">
    <property type="entry name" value="HAD superfamily/HAD-like"/>
    <property type="match status" value="1"/>
</dbReference>
<dbReference type="SFLD" id="SFLDS00003">
    <property type="entry name" value="Haloacid_Dehalogenase"/>
    <property type="match status" value="1"/>
</dbReference>
<protein>
    <submittedName>
        <fullName evidence="3">Haloacid dehalogenase, type II</fullName>
        <ecNumber evidence="3">3.8.1.2</ecNumber>
    </submittedName>
</protein>
<dbReference type="GeneID" id="10795450"/>
<dbReference type="SFLD" id="SFLDG01129">
    <property type="entry name" value="C1.5:_HAD__Beta-PGM__Phosphata"/>
    <property type="match status" value="1"/>
</dbReference>
<dbReference type="KEGG" id="hxa:Halxa_0593"/>
<dbReference type="InterPro" id="IPR006439">
    <property type="entry name" value="HAD-SF_hydro_IA"/>
</dbReference>
<dbReference type="OrthoDB" id="316978at2157"/>
<dbReference type="InterPro" id="IPR036412">
    <property type="entry name" value="HAD-like_sf"/>
</dbReference>
<dbReference type="PANTHER" id="PTHR43316">
    <property type="entry name" value="HYDROLASE, HALOACID DELAHOGENASE-RELATED"/>
    <property type="match status" value="1"/>
</dbReference>
<dbReference type="PANTHER" id="PTHR43316:SF3">
    <property type="entry name" value="HALOACID DEHALOGENASE, TYPE II (AFU_ORTHOLOGUE AFUA_2G07750)-RELATED"/>
    <property type="match status" value="1"/>
</dbReference>
<dbReference type="Proteomes" id="UP000006794">
    <property type="component" value="Plasmid pHALXA01"/>
</dbReference>
<evidence type="ECO:0000313" key="3">
    <source>
        <dbReference type="EMBL" id="AEH39182.1"/>
    </source>
</evidence>
<dbReference type="InterPro" id="IPR023198">
    <property type="entry name" value="PGP-like_dom2"/>
</dbReference>
<name>F8DDS9_HALXS</name>
<dbReference type="EC" id="3.8.1.2" evidence="3"/>